<dbReference type="UniPathway" id="UPA00527">
    <property type="reaction ID" value="UER00585"/>
</dbReference>
<dbReference type="Pfam" id="PF01262">
    <property type="entry name" value="AlaDh_PNT_C"/>
    <property type="match status" value="1"/>
</dbReference>
<dbReference type="SUPFAM" id="SSF51735">
    <property type="entry name" value="NAD(P)-binding Rossmann-fold domains"/>
    <property type="match status" value="1"/>
</dbReference>
<feature type="binding site" evidence="9">
    <location>
        <position position="133"/>
    </location>
    <ligand>
        <name>NAD(+)</name>
        <dbReference type="ChEBI" id="CHEBI:57540"/>
    </ligand>
</feature>
<reference evidence="12 13" key="1">
    <citation type="submission" date="2016-02" db="EMBL/GenBank/DDBJ databases">
        <title>Anaerosporomusa subterraneum gen. nov., sp. nov., a spore-forming obligate anaerobe isolated from saprolite.</title>
        <authorList>
            <person name="Choi J.K."/>
            <person name="Shah M."/>
            <person name="Yee N."/>
        </authorList>
    </citation>
    <scope>NUCLEOTIDE SEQUENCE [LARGE SCALE GENOMIC DNA]</scope>
    <source>
        <strain evidence="12 13">RU4</strain>
    </source>
</reference>
<dbReference type="SMART" id="SM01002">
    <property type="entry name" value="AlaDh_PNT_C"/>
    <property type="match status" value="1"/>
</dbReference>
<dbReference type="InterPro" id="IPR008141">
    <property type="entry name" value="Ala_DH"/>
</dbReference>
<feature type="binding site" evidence="9">
    <location>
        <position position="279"/>
    </location>
    <ligand>
        <name>NAD(+)</name>
        <dbReference type="ChEBI" id="CHEBI:57540"/>
    </ligand>
</feature>
<dbReference type="AlphaFoldDB" id="A0A154BMC3"/>
<dbReference type="PROSITE" id="PS00837">
    <property type="entry name" value="ALADH_PNT_2"/>
    <property type="match status" value="1"/>
</dbReference>
<dbReference type="Gene3D" id="3.40.50.720">
    <property type="entry name" value="NAD(P)-binding Rossmann-like Domain"/>
    <property type="match status" value="2"/>
</dbReference>
<dbReference type="SUPFAM" id="SSF52283">
    <property type="entry name" value="Formate/glycerate dehydrogenase catalytic domain-like"/>
    <property type="match status" value="1"/>
</dbReference>
<feature type="binding site" evidence="9">
    <location>
        <position position="197"/>
    </location>
    <ligand>
        <name>NAD(+)</name>
        <dbReference type="ChEBI" id="CHEBI:57540"/>
    </ligand>
</feature>
<dbReference type="InterPro" id="IPR036291">
    <property type="entry name" value="NAD(P)-bd_dom_sf"/>
</dbReference>
<evidence type="ECO:0000259" key="10">
    <source>
        <dbReference type="SMART" id="SM01002"/>
    </source>
</evidence>
<comment type="similarity">
    <text evidence="2 6">Belongs to the AlaDH/PNT family.</text>
</comment>
<proteinExistence type="inferred from homology"/>
<feature type="binding site" evidence="9">
    <location>
        <begin position="266"/>
        <end position="269"/>
    </location>
    <ligand>
        <name>NAD(+)</name>
        <dbReference type="ChEBI" id="CHEBI:57540"/>
    </ligand>
</feature>
<comment type="caution">
    <text evidence="12">The sequence shown here is derived from an EMBL/GenBank/DDBJ whole genome shotgun (WGS) entry which is preliminary data.</text>
</comment>
<comment type="pathway">
    <text evidence="1">Amino-acid degradation; L-alanine degradation via dehydrogenase pathway; NH(3) and pyruvate from L-alanine: step 1/1.</text>
</comment>
<dbReference type="EC" id="1.4.1.1" evidence="3 6"/>
<dbReference type="InterPro" id="IPR008143">
    <property type="entry name" value="Ala_DH/PNT_CS2"/>
</dbReference>
<evidence type="ECO:0000256" key="4">
    <source>
        <dbReference type="ARBA" id="ARBA00023002"/>
    </source>
</evidence>
<dbReference type="GO" id="GO:0000166">
    <property type="term" value="F:nucleotide binding"/>
    <property type="evidence" value="ECO:0007669"/>
    <property type="project" value="UniProtKB-KW"/>
</dbReference>
<dbReference type="GO" id="GO:0000286">
    <property type="term" value="F:alanine dehydrogenase activity"/>
    <property type="evidence" value="ECO:0007669"/>
    <property type="project" value="UniProtKB-UniRule"/>
</dbReference>
<feature type="binding site" evidence="9">
    <location>
        <begin position="238"/>
        <end position="239"/>
    </location>
    <ligand>
        <name>NAD(+)</name>
        <dbReference type="ChEBI" id="CHEBI:57540"/>
    </ligand>
</feature>
<dbReference type="STRING" id="1794912.AXX12_15980"/>
<evidence type="ECO:0000256" key="1">
    <source>
        <dbReference type="ARBA" id="ARBA00005206"/>
    </source>
</evidence>
<keyword evidence="9" id="KW-0547">Nucleotide-binding</keyword>
<dbReference type="PANTHER" id="PTHR42795">
    <property type="entry name" value="ALANINE DEHYDROGENASE"/>
    <property type="match status" value="1"/>
</dbReference>
<evidence type="ECO:0000256" key="3">
    <source>
        <dbReference type="ARBA" id="ARBA00012897"/>
    </source>
</evidence>
<comment type="catalytic activity">
    <reaction evidence="6">
        <text>L-alanine + NAD(+) + H2O = pyruvate + NH4(+) + NADH + H(+)</text>
        <dbReference type="Rhea" id="RHEA:18405"/>
        <dbReference type="ChEBI" id="CHEBI:15361"/>
        <dbReference type="ChEBI" id="CHEBI:15377"/>
        <dbReference type="ChEBI" id="CHEBI:15378"/>
        <dbReference type="ChEBI" id="CHEBI:28938"/>
        <dbReference type="ChEBI" id="CHEBI:57540"/>
        <dbReference type="ChEBI" id="CHEBI:57945"/>
        <dbReference type="ChEBI" id="CHEBI:57972"/>
        <dbReference type="EC" id="1.4.1.1"/>
    </reaction>
</comment>
<evidence type="ECO:0000256" key="7">
    <source>
        <dbReference type="PIRSR" id="PIRSR000183-1"/>
    </source>
</evidence>
<dbReference type="GO" id="GO:0042853">
    <property type="term" value="P:L-alanine catabolic process"/>
    <property type="evidence" value="ECO:0007669"/>
    <property type="project" value="UniProtKB-UniPathway"/>
</dbReference>
<evidence type="ECO:0000256" key="5">
    <source>
        <dbReference type="ARBA" id="ARBA00023027"/>
    </source>
</evidence>
<evidence type="ECO:0000256" key="9">
    <source>
        <dbReference type="PIRSR" id="PIRSR000183-3"/>
    </source>
</evidence>
<dbReference type="GO" id="GO:0005886">
    <property type="term" value="C:plasma membrane"/>
    <property type="evidence" value="ECO:0007669"/>
    <property type="project" value="TreeGrafter"/>
</dbReference>
<dbReference type="FunFam" id="3.40.50.720:FF:000049">
    <property type="entry name" value="Alanine dehydrogenase"/>
    <property type="match status" value="1"/>
</dbReference>
<feature type="domain" description="Alanine dehydrogenase/pyridine nucleotide transhydrogenase N-terminal" evidence="11">
    <location>
        <begin position="4"/>
        <end position="136"/>
    </location>
</feature>
<dbReference type="CDD" id="cd05305">
    <property type="entry name" value="L-AlaDH"/>
    <property type="match status" value="1"/>
</dbReference>
<feature type="binding site" evidence="8">
    <location>
        <position position="75"/>
    </location>
    <ligand>
        <name>substrate</name>
    </ligand>
</feature>
<dbReference type="Pfam" id="PF05222">
    <property type="entry name" value="AlaDh_PNT_N"/>
    <property type="match status" value="1"/>
</dbReference>
<evidence type="ECO:0000256" key="6">
    <source>
        <dbReference type="PIRNR" id="PIRNR000183"/>
    </source>
</evidence>
<feature type="binding site" evidence="9">
    <location>
        <position position="219"/>
    </location>
    <ligand>
        <name>NAD(+)</name>
        <dbReference type="ChEBI" id="CHEBI:57540"/>
    </ligand>
</feature>
<accession>A0A154BMC3</accession>
<dbReference type="OrthoDB" id="9804592at2"/>
<feature type="binding site" evidence="9">
    <location>
        <position position="202"/>
    </location>
    <ligand>
        <name>NAD(+)</name>
        <dbReference type="ChEBI" id="CHEBI:57540"/>
    </ligand>
</feature>
<organism evidence="12 13">
    <name type="scientific">Anaerosporomusa subterranea</name>
    <dbReference type="NCBI Taxonomy" id="1794912"/>
    <lineage>
        <taxon>Bacteria</taxon>
        <taxon>Bacillati</taxon>
        <taxon>Bacillota</taxon>
        <taxon>Negativicutes</taxon>
        <taxon>Acetonemataceae</taxon>
        <taxon>Anaerosporomusa</taxon>
    </lineage>
</organism>
<feature type="active site" description="Proton donor/acceptor" evidence="7">
    <location>
        <position position="269"/>
    </location>
</feature>
<keyword evidence="5 6" id="KW-0520">NAD</keyword>
<dbReference type="SMART" id="SM01003">
    <property type="entry name" value="AlaDh_PNT_N"/>
    <property type="match status" value="1"/>
</dbReference>
<dbReference type="InterPro" id="IPR007698">
    <property type="entry name" value="AlaDH/PNT_NAD(H)-bd"/>
</dbReference>
<protein>
    <recommendedName>
        <fullName evidence="3 6">Alanine dehydrogenase</fullName>
        <ecNumber evidence="3 6">1.4.1.1</ecNumber>
    </recommendedName>
</protein>
<evidence type="ECO:0000313" key="13">
    <source>
        <dbReference type="Proteomes" id="UP000076268"/>
    </source>
</evidence>
<dbReference type="NCBIfam" id="TIGR00518">
    <property type="entry name" value="alaDH"/>
    <property type="match status" value="1"/>
</dbReference>
<dbReference type="PIRSF" id="PIRSF000183">
    <property type="entry name" value="Alanine_dh"/>
    <property type="match status" value="1"/>
</dbReference>
<dbReference type="EMBL" id="LSGP01000026">
    <property type="protein sequence ID" value="KYZ75072.1"/>
    <property type="molecule type" value="Genomic_DNA"/>
</dbReference>
<evidence type="ECO:0000256" key="2">
    <source>
        <dbReference type="ARBA" id="ARBA00005689"/>
    </source>
</evidence>
<name>A0A154BMC3_ANASB</name>
<feature type="active site" description="Proton donor/acceptor" evidence="7">
    <location>
        <position position="96"/>
    </location>
</feature>
<dbReference type="PANTHER" id="PTHR42795:SF1">
    <property type="entry name" value="ALANINE DEHYDROGENASE"/>
    <property type="match status" value="1"/>
</dbReference>
<keyword evidence="13" id="KW-1185">Reference proteome</keyword>
<evidence type="ECO:0000256" key="8">
    <source>
        <dbReference type="PIRSR" id="PIRSR000183-2"/>
    </source>
</evidence>
<gene>
    <name evidence="12" type="ORF">AXX12_15980</name>
</gene>
<evidence type="ECO:0000259" key="11">
    <source>
        <dbReference type="SMART" id="SM01003"/>
    </source>
</evidence>
<feature type="binding site" evidence="9">
    <location>
        <begin position="298"/>
        <end position="301"/>
    </location>
    <ligand>
        <name>NAD(+)</name>
        <dbReference type="ChEBI" id="CHEBI:57540"/>
    </ligand>
</feature>
<dbReference type="RefSeq" id="WP_066245689.1">
    <property type="nucleotide sequence ID" value="NZ_LSGP01000026.1"/>
</dbReference>
<sequence length="371" mass="39419">MIIGVAKEIKNNENRVALTPAGTETLKRAGHTVLVEQSAGNGSGFSDESYIKAGAQIFADKKALFDQSEMIIKVKEPLAPEYELFHEGQILFTYLHLAPEPELTKALLEKKVIGIAYETIERNHTLPLLLPMSEVAGRMAVQVGAHCLEKPFGGKGILLGGVPGVESAQVVIVGGGIVGTNAAKMAVGMGARVAVLDKSVERLEYLDDIFGGRVTTVMSNSYNIANWVKKADLLIGSVLLPGEKAPKLVTEEMVKSMEPGSVIVDVAIDQGGSVETIDRVTTHSDPTYVKYGVVHYSVANMPGAVARTSTLALTNATIEYALQIANKGWKAALKADPGLAKGLNVCDGKVTFKGVADAHKLAFTPVEEVLV</sequence>
<evidence type="ECO:0000313" key="12">
    <source>
        <dbReference type="EMBL" id="KYZ75072.1"/>
    </source>
</evidence>
<keyword evidence="4 6" id="KW-0560">Oxidoreductase</keyword>
<dbReference type="Proteomes" id="UP000076268">
    <property type="component" value="Unassembled WGS sequence"/>
</dbReference>
<feature type="binding site" evidence="8">
    <location>
        <position position="15"/>
    </location>
    <ligand>
        <name>substrate</name>
    </ligand>
</feature>
<feature type="domain" description="Alanine dehydrogenase/pyridine nucleotide transhydrogenase NAD(H)-binding" evidence="10">
    <location>
        <begin position="148"/>
        <end position="297"/>
    </location>
</feature>
<dbReference type="InterPro" id="IPR007886">
    <property type="entry name" value="AlaDH/PNT_N"/>
</dbReference>